<dbReference type="GO" id="GO:0007528">
    <property type="term" value="P:neuromuscular junction development"/>
    <property type="evidence" value="ECO:0007669"/>
    <property type="project" value="TreeGrafter"/>
</dbReference>
<feature type="non-terminal residue" evidence="1">
    <location>
        <position position="146"/>
    </location>
</feature>
<keyword evidence="3" id="KW-1185">Reference proteome</keyword>
<dbReference type="AlphaFoldDB" id="R7UGA3"/>
<evidence type="ECO:0000313" key="3">
    <source>
        <dbReference type="Proteomes" id="UP000014760"/>
    </source>
</evidence>
<evidence type="ECO:0000313" key="2">
    <source>
        <dbReference type="EnsemblMetazoa" id="CapteP66459"/>
    </source>
</evidence>
<dbReference type="SUPFAM" id="SSF50729">
    <property type="entry name" value="PH domain-like"/>
    <property type="match status" value="2"/>
</dbReference>
<dbReference type="STRING" id="283909.R7UGA3"/>
<reference evidence="3" key="1">
    <citation type="submission" date="2012-12" db="EMBL/GenBank/DDBJ databases">
        <authorList>
            <person name="Hellsten U."/>
            <person name="Grimwood J."/>
            <person name="Chapman J.A."/>
            <person name="Shapiro H."/>
            <person name="Aerts A."/>
            <person name="Otillar R.P."/>
            <person name="Terry A.Y."/>
            <person name="Boore J.L."/>
            <person name="Simakov O."/>
            <person name="Marletaz F."/>
            <person name="Cho S.-J."/>
            <person name="Edsinger-Gonzales E."/>
            <person name="Havlak P."/>
            <person name="Kuo D.-H."/>
            <person name="Larsson T."/>
            <person name="Lv J."/>
            <person name="Arendt D."/>
            <person name="Savage R."/>
            <person name="Osoegawa K."/>
            <person name="de Jong P."/>
            <person name="Lindberg D.R."/>
            <person name="Seaver E.C."/>
            <person name="Weisblat D.A."/>
            <person name="Putnam N.H."/>
            <person name="Grigoriev I.V."/>
            <person name="Rokhsar D.S."/>
        </authorList>
    </citation>
    <scope>NUCLEOTIDE SEQUENCE</scope>
    <source>
        <strain evidence="3">I ESC-2004</strain>
    </source>
</reference>
<sequence>ISDRLHISLYKDLTDYHRRQSEKQTISLEKFFGIDSDLVLEKERHVMVLICQTAPLLLAAETREELVAWEVTIRAHLGVERQFHIRLLKVPPLSCVPLGPCKLYVHGQSLCITSDSSLPPRILASWDVQDLRRFGLIEGNFCFEVG</sequence>
<dbReference type="InterPro" id="IPR037746">
    <property type="entry name" value="Dok-7"/>
</dbReference>
<dbReference type="PANTHER" id="PTHR21636:SF2">
    <property type="entry name" value="PROTEIN DOK-7"/>
    <property type="match status" value="1"/>
</dbReference>
<dbReference type="HOGENOM" id="CLU_095366_1_0_1"/>
<gene>
    <name evidence="1" type="ORF">CAPTEDRAFT_66459</name>
</gene>
<dbReference type="PANTHER" id="PTHR21636">
    <property type="entry name" value="PROTEIN DOK-7"/>
    <property type="match status" value="1"/>
</dbReference>
<dbReference type="EMBL" id="KB301402">
    <property type="protein sequence ID" value="ELU05544.1"/>
    <property type="molecule type" value="Genomic_DNA"/>
</dbReference>
<evidence type="ECO:0000313" key="1">
    <source>
        <dbReference type="EMBL" id="ELU05544.1"/>
    </source>
</evidence>
<evidence type="ECO:0008006" key="4">
    <source>
        <dbReference type="Google" id="ProtNLM"/>
    </source>
</evidence>
<dbReference type="EMBL" id="AMQN01007791">
    <property type="status" value="NOT_ANNOTATED_CDS"/>
    <property type="molecule type" value="Genomic_DNA"/>
</dbReference>
<organism evidence="1">
    <name type="scientific">Capitella teleta</name>
    <name type="common">Polychaete worm</name>
    <dbReference type="NCBI Taxonomy" id="283909"/>
    <lineage>
        <taxon>Eukaryota</taxon>
        <taxon>Metazoa</taxon>
        <taxon>Spiralia</taxon>
        <taxon>Lophotrochozoa</taxon>
        <taxon>Annelida</taxon>
        <taxon>Polychaeta</taxon>
        <taxon>Sedentaria</taxon>
        <taxon>Scolecida</taxon>
        <taxon>Capitellidae</taxon>
        <taxon>Capitella</taxon>
    </lineage>
</organism>
<protein>
    <recommendedName>
        <fullName evidence="4">PH domain-containing protein</fullName>
    </recommendedName>
</protein>
<reference evidence="2" key="3">
    <citation type="submission" date="2015-06" db="UniProtKB">
        <authorList>
            <consortium name="EnsemblMetazoa"/>
        </authorList>
    </citation>
    <scope>IDENTIFICATION</scope>
</reference>
<dbReference type="EnsemblMetazoa" id="CapteT66459">
    <property type="protein sequence ID" value="CapteP66459"/>
    <property type="gene ID" value="CapteG66459"/>
</dbReference>
<proteinExistence type="predicted"/>
<dbReference type="Gene3D" id="2.30.29.30">
    <property type="entry name" value="Pleckstrin-homology domain (PH domain)/Phosphotyrosine-binding domain (PTB)"/>
    <property type="match status" value="2"/>
</dbReference>
<reference evidence="1 3" key="2">
    <citation type="journal article" date="2013" name="Nature">
        <title>Insights into bilaterian evolution from three spiralian genomes.</title>
        <authorList>
            <person name="Simakov O."/>
            <person name="Marletaz F."/>
            <person name="Cho S.J."/>
            <person name="Edsinger-Gonzales E."/>
            <person name="Havlak P."/>
            <person name="Hellsten U."/>
            <person name="Kuo D.H."/>
            <person name="Larsson T."/>
            <person name="Lv J."/>
            <person name="Arendt D."/>
            <person name="Savage R."/>
            <person name="Osoegawa K."/>
            <person name="de Jong P."/>
            <person name="Grimwood J."/>
            <person name="Chapman J.A."/>
            <person name="Shapiro H."/>
            <person name="Aerts A."/>
            <person name="Otillar R.P."/>
            <person name="Terry A.Y."/>
            <person name="Boore J.L."/>
            <person name="Grigoriev I.V."/>
            <person name="Lindberg D.R."/>
            <person name="Seaver E.C."/>
            <person name="Weisblat D.A."/>
            <person name="Putnam N.H."/>
            <person name="Rokhsar D.S."/>
        </authorList>
    </citation>
    <scope>NUCLEOTIDE SEQUENCE</scope>
    <source>
        <strain evidence="1 3">I ESC-2004</strain>
    </source>
</reference>
<dbReference type="OrthoDB" id="6537982at2759"/>
<name>R7UGA3_CAPTE</name>
<dbReference type="InterPro" id="IPR011993">
    <property type="entry name" value="PH-like_dom_sf"/>
</dbReference>
<dbReference type="Proteomes" id="UP000014760">
    <property type="component" value="Unassembled WGS sequence"/>
</dbReference>
<dbReference type="OMA" id="FGVINGR"/>
<feature type="non-terminal residue" evidence="1">
    <location>
        <position position="1"/>
    </location>
</feature>
<dbReference type="GO" id="GO:0019901">
    <property type="term" value="F:protein kinase binding"/>
    <property type="evidence" value="ECO:0007669"/>
    <property type="project" value="InterPro"/>
</dbReference>
<accession>R7UGA3</accession>